<reference evidence="1 2" key="1">
    <citation type="submission" date="2024-08" db="EMBL/GenBank/DDBJ databases">
        <title>Gnathostoma spinigerum genome.</title>
        <authorList>
            <person name="Gonzalez-Bertolin B."/>
            <person name="Monzon S."/>
            <person name="Zaballos A."/>
            <person name="Jimenez P."/>
            <person name="Dekumyoy P."/>
            <person name="Varona S."/>
            <person name="Cuesta I."/>
            <person name="Sumanam S."/>
            <person name="Adisakwattana P."/>
            <person name="Gasser R.B."/>
            <person name="Hernandez-Gonzalez A."/>
            <person name="Young N.D."/>
            <person name="Perteguer M.J."/>
        </authorList>
    </citation>
    <scope>NUCLEOTIDE SEQUENCE [LARGE SCALE GENOMIC DNA]</scope>
    <source>
        <strain evidence="1">AL3</strain>
        <tissue evidence="1">Liver</tissue>
    </source>
</reference>
<proteinExistence type="predicted"/>
<dbReference type="AlphaFoldDB" id="A0ABD6E3S9"/>
<accession>A0ABD6E3S9</accession>
<sequence length="107" mass="12166">MVILLMNHSGQAARKFKIVSTKSVISGNEGTEEELAKSDELRRGSDIMDIKVKTSGMLRHSDAVVFRADTTSVDDSRGYPRRGKYHWESLLKDEKTLRRRRPGDCNK</sequence>
<gene>
    <name evidence="1" type="ORF">AB6A40_001288</name>
</gene>
<organism evidence="1 2">
    <name type="scientific">Gnathostoma spinigerum</name>
    <dbReference type="NCBI Taxonomy" id="75299"/>
    <lineage>
        <taxon>Eukaryota</taxon>
        <taxon>Metazoa</taxon>
        <taxon>Ecdysozoa</taxon>
        <taxon>Nematoda</taxon>
        <taxon>Chromadorea</taxon>
        <taxon>Rhabditida</taxon>
        <taxon>Spirurina</taxon>
        <taxon>Gnathostomatomorpha</taxon>
        <taxon>Gnathostomatoidea</taxon>
        <taxon>Gnathostomatidae</taxon>
        <taxon>Gnathostoma</taxon>
    </lineage>
</organism>
<evidence type="ECO:0000313" key="1">
    <source>
        <dbReference type="EMBL" id="MFH4974579.1"/>
    </source>
</evidence>
<comment type="caution">
    <text evidence="1">The sequence shown here is derived from an EMBL/GenBank/DDBJ whole genome shotgun (WGS) entry which is preliminary data.</text>
</comment>
<name>A0ABD6E3S9_9BILA</name>
<keyword evidence="2" id="KW-1185">Reference proteome</keyword>
<dbReference type="EMBL" id="JBGFUD010000464">
    <property type="protein sequence ID" value="MFH4974579.1"/>
    <property type="molecule type" value="Genomic_DNA"/>
</dbReference>
<evidence type="ECO:0000313" key="2">
    <source>
        <dbReference type="Proteomes" id="UP001608902"/>
    </source>
</evidence>
<protein>
    <submittedName>
        <fullName evidence="1">Uncharacterized protein</fullName>
    </submittedName>
</protein>
<dbReference type="Proteomes" id="UP001608902">
    <property type="component" value="Unassembled WGS sequence"/>
</dbReference>